<organism evidence="1 2">
    <name type="scientific">Allacma fusca</name>
    <dbReference type="NCBI Taxonomy" id="39272"/>
    <lineage>
        <taxon>Eukaryota</taxon>
        <taxon>Metazoa</taxon>
        <taxon>Ecdysozoa</taxon>
        <taxon>Arthropoda</taxon>
        <taxon>Hexapoda</taxon>
        <taxon>Collembola</taxon>
        <taxon>Symphypleona</taxon>
        <taxon>Sminthuridae</taxon>
        <taxon>Allacma</taxon>
    </lineage>
</organism>
<dbReference type="EMBL" id="CAJVCH010305917">
    <property type="protein sequence ID" value="CAG7785873.1"/>
    <property type="molecule type" value="Genomic_DNA"/>
</dbReference>
<evidence type="ECO:0000313" key="1">
    <source>
        <dbReference type="EMBL" id="CAG7785873.1"/>
    </source>
</evidence>
<protein>
    <submittedName>
        <fullName evidence="1">Uncharacterized protein</fullName>
    </submittedName>
</protein>
<feature type="non-terminal residue" evidence="1">
    <location>
        <position position="1"/>
    </location>
</feature>
<gene>
    <name evidence="1" type="ORF">AFUS01_LOCUS24469</name>
</gene>
<feature type="non-terminal residue" evidence="1">
    <location>
        <position position="58"/>
    </location>
</feature>
<name>A0A8J2KBW0_9HEXA</name>
<reference evidence="1" key="1">
    <citation type="submission" date="2021-06" db="EMBL/GenBank/DDBJ databases">
        <authorList>
            <person name="Hodson N. C."/>
            <person name="Mongue J. A."/>
            <person name="Jaron S. K."/>
        </authorList>
    </citation>
    <scope>NUCLEOTIDE SEQUENCE</scope>
</reference>
<dbReference type="Proteomes" id="UP000708208">
    <property type="component" value="Unassembled WGS sequence"/>
</dbReference>
<sequence length="58" mass="6649">KNKCSHTCVKQLGEEIEILRSMYDKDFQIEDETPTFSIMVHLGDNEGEEATLVVSYNL</sequence>
<evidence type="ECO:0000313" key="2">
    <source>
        <dbReference type="Proteomes" id="UP000708208"/>
    </source>
</evidence>
<dbReference type="AlphaFoldDB" id="A0A8J2KBW0"/>
<keyword evidence="2" id="KW-1185">Reference proteome</keyword>
<comment type="caution">
    <text evidence="1">The sequence shown here is derived from an EMBL/GenBank/DDBJ whole genome shotgun (WGS) entry which is preliminary data.</text>
</comment>
<accession>A0A8J2KBW0</accession>
<proteinExistence type="predicted"/>